<reference evidence="5" key="1">
    <citation type="journal article" date="2019" name="Int. J. Syst. Evol. Microbiol.">
        <title>The Global Catalogue of Microorganisms (GCM) 10K type strain sequencing project: providing services to taxonomists for standard genome sequencing and annotation.</title>
        <authorList>
            <consortium name="The Broad Institute Genomics Platform"/>
            <consortium name="The Broad Institute Genome Sequencing Center for Infectious Disease"/>
            <person name="Wu L."/>
            <person name="Ma J."/>
        </authorList>
    </citation>
    <scope>NUCLEOTIDE SEQUENCE [LARGE SCALE GENOMIC DNA]</scope>
    <source>
        <strain evidence="5">CGMCC 4.7645</strain>
    </source>
</reference>
<sequence>MSDNAPASTAPGTGLLAGKVVLVVGGSTGIGADSARVFAHEGASVMVTARSKDTLAELTEELTAAGHDVAYTAGDVSVGADVARFVEATIERFGRLDGAFNNAGINQYGRLDEVSEEDFDRVMAVNVKGMWLCLREEIRVMRAAGGGSIVNTSSVGGFRGNTGLGAYQASKHAVIGFTRTAAHDNGPVGIRVNAIAPGPTETPMFVKWREADPAAVERRVASVPLRKAATTTEVGNTAAWLLSDRASDINGVVLPVDGGYSA</sequence>
<dbReference type="SUPFAM" id="SSF51735">
    <property type="entry name" value="NAD(P)-binding Rossmann-fold domains"/>
    <property type="match status" value="1"/>
</dbReference>
<dbReference type="PRINTS" id="PR00080">
    <property type="entry name" value="SDRFAMILY"/>
</dbReference>
<dbReference type="Gene3D" id="3.40.50.720">
    <property type="entry name" value="NAD(P)-binding Rossmann-like Domain"/>
    <property type="match status" value="1"/>
</dbReference>
<dbReference type="InterPro" id="IPR002347">
    <property type="entry name" value="SDR_fam"/>
</dbReference>
<dbReference type="Proteomes" id="UP001597417">
    <property type="component" value="Unassembled WGS sequence"/>
</dbReference>
<dbReference type="InterPro" id="IPR036291">
    <property type="entry name" value="NAD(P)-bd_dom_sf"/>
</dbReference>
<keyword evidence="2 4" id="KW-0560">Oxidoreductase</keyword>
<comment type="similarity">
    <text evidence="1">Belongs to the short-chain dehydrogenases/reductases (SDR) family.</text>
</comment>
<dbReference type="GO" id="GO:0016491">
    <property type="term" value="F:oxidoreductase activity"/>
    <property type="evidence" value="ECO:0007669"/>
    <property type="project" value="UniProtKB-KW"/>
</dbReference>
<dbReference type="PANTHER" id="PTHR24321:SF11">
    <property type="entry name" value="BLR0893 PROTEIN"/>
    <property type="match status" value="1"/>
</dbReference>
<dbReference type="EMBL" id="JBHUKR010000033">
    <property type="protein sequence ID" value="MFD2422745.1"/>
    <property type="molecule type" value="Genomic_DNA"/>
</dbReference>
<evidence type="ECO:0000313" key="5">
    <source>
        <dbReference type="Proteomes" id="UP001597417"/>
    </source>
</evidence>
<dbReference type="SMART" id="SM00822">
    <property type="entry name" value="PKS_KR"/>
    <property type="match status" value="1"/>
</dbReference>
<dbReference type="EC" id="1.1.1.-" evidence="4"/>
<proteinExistence type="inferred from homology"/>
<gene>
    <name evidence="4" type="ORF">ACFSXZ_41125</name>
</gene>
<comment type="caution">
    <text evidence="4">The sequence shown here is derived from an EMBL/GenBank/DDBJ whole genome shotgun (WGS) entry which is preliminary data.</text>
</comment>
<evidence type="ECO:0000256" key="1">
    <source>
        <dbReference type="ARBA" id="ARBA00006484"/>
    </source>
</evidence>
<dbReference type="PANTHER" id="PTHR24321">
    <property type="entry name" value="DEHYDROGENASES, SHORT CHAIN"/>
    <property type="match status" value="1"/>
</dbReference>
<protein>
    <submittedName>
        <fullName evidence="4">SDR family NAD(P)-dependent oxidoreductase</fullName>
        <ecNumber evidence="4">1.1.1.-</ecNumber>
    </submittedName>
</protein>
<dbReference type="NCBIfam" id="NF005559">
    <property type="entry name" value="PRK07231.1"/>
    <property type="match status" value="1"/>
</dbReference>
<evidence type="ECO:0000259" key="3">
    <source>
        <dbReference type="SMART" id="SM00822"/>
    </source>
</evidence>
<evidence type="ECO:0000256" key="2">
    <source>
        <dbReference type="ARBA" id="ARBA00023002"/>
    </source>
</evidence>
<dbReference type="RefSeq" id="WP_378271995.1">
    <property type="nucleotide sequence ID" value="NZ_JBHUKR010000033.1"/>
</dbReference>
<dbReference type="Pfam" id="PF13561">
    <property type="entry name" value="adh_short_C2"/>
    <property type="match status" value="1"/>
</dbReference>
<dbReference type="PRINTS" id="PR00081">
    <property type="entry name" value="GDHRDH"/>
</dbReference>
<feature type="domain" description="Ketoreductase" evidence="3">
    <location>
        <begin position="19"/>
        <end position="198"/>
    </location>
</feature>
<organism evidence="4 5">
    <name type="scientific">Amycolatopsis pigmentata</name>
    <dbReference type="NCBI Taxonomy" id="450801"/>
    <lineage>
        <taxon>Bacteria</taxon>
        <taxon>Bacillati</taxon>
        <taxon>Actinomycetota</taxon>
        <taxon>Actinomycetes</taxon>
        <taxon>Pseudonocardiales</taxon>
        <taxon>Pseudonocardiaceae</taxon>
        <taxon>Amycolatopsis</taxon>
    </lineage>
</organism>
<keyword evidence="5" id="KW-1185">Reference proteome</keyword>
<dbReference type="InterPro" id="IPR057326">
    <property type="entry name" value="KR_dom"/>
</dbReference>
<accession>A0ABW5G651</accession>
<name>A0ABW5G651_9PSEU</name>
<dbReference type="CDD" id="cd05233">
    <property type="entry name" value="SDR_c"/>
    <property type="match status" value="1"/>
</dbReference>
<evidence type="ECO:0000313" key="4">
    <source>
        <dbReference type="EMBL" id="MFD2422745.1"/>
    </source>
</evidence>